<dbReference type="GO" id="GO:0045454">
    <property type="term" value="P:cell redox homeostasis"/>
    <property type="evidence" value="ECO:0007669"/>
    <property type="project" value="TreeGrafter"/>
</dbReference>
<dbReference type="EMBL" id="QUNO01000004">
    <property type="protein sequence ID" value="REH49946.1"/>
    <property type="molecule type" value="Genomic_DNA"/>
</dbReference>
<evidence type="ECO:0000313" key="10">
    <source>
        <dbReference type="EMBL" id="REH49946.1"/>
    </source>
</evidence>
<feature type="domain" description="Thioredoxin" evidence="9">
    <location>
        <begin position="1"/>
        <end position="106"/>
    </location>
</feature>
<evidence type="ECO:0000259" key="9">
    <source>
        <dbReference type="PROSITE" id="PS51352"/>
    </source>
</evidence>
<sequence>MLQEVTDADFRDRVLTSDKPVLVEFWATWCGPCRMVGPVLERIADEHPELTIVKMDLDANQVTARDYQVMAAPTMLLFQNGVATATIVGAKPKAALERELFHSGLLPSPTENGVVTSV</sequence>
<keyword evidence="11" id="KW-1185">Reference proteome</keyword>
<dbReference type="GO" id="GO:0005829">
    <property type="term" value="C:cytosol"/>
    <property type="evidence" value="ECO:0007669"/>
    <property type="project" value="TreeGrafter"/>
</dbReference>
<dbReference type="PANTHER" id="PTHR45663">
    <property type="entry name" value="GEO12009P1"/>
    <property type="match status" value="1"/>
</dbReference>
<comment type="caution">
    <text evidence="10">The sequence shown here is derived from an EMBL/GenBank/DDBJ whole genome shotgun (WGS) entry which is preliminary data.</text>
</comment>
<evidence type="ECO:0000256" key="3">
    <source>
        <dbReference type="ARBA" id="ARBA00022982"/>
    </source>
</evidence>
<keyword evidence="2" id="KW-0813">Transport</keyword>
<keyword evidence="3" id="KW-0249">Electron transport</keyword>
<proteinExistence type="inferred from homology"/>
<evidence type="ECO:0000256" key="4">
    <source>
        <dbReference type="ARBA" id="ARBA00023157"/>
    </source>
</evidence>
<accession>A0A3E0HUL7</accession>
<comment type="similarity">
    <text evidence="1 7">Belongs to the thioredoxin family.</text>
</comment>
<gene>
    <name evidence="10" type="ORF">BCF44_104212</name>
</gene>
<dbReference type="PRINTS" id="PR00421">
    <property type="entry name" value="THIOREDOXIN"/>
</dbReference>
<dbReference type="NCBIfam" id="TIGR01068">
    <property type="entry name" value="thioredoxin"/>
    <property type="match status" value="1"/>
</dbReference>
<evidence type="ECO:0000313" key="11">
    <source>
        <dbReference type="Proteomes" id="UP000256269"/>
    </source>
</evidence>
<organism evidence="10 11">
    <name type="scientific">Kutzneria buriramensis</name>
    <dbReference type="NCBI Taxonomy" id="1045776"/>
    <lineage>
        <taxon>Bacteria</taxon>
        <taxon>Bacillati</taxon>
        <taxon>Actinomycetota</taxon>
        <taxon>Actinomycetes</taxon>
        <taxon>Pseudonocardiales</taxon>
        <taxon>Pseudonocardiaceae</taxon>
        <taxon>Kutzneria</taxon>
    </lineage>
</organism>
<dbReference type="InterPro" id="IPR036249">
    <property type="entry name" value="Thioredoxin-like_sf"/>
</dbReference>
<dbReference type="PROSITE" id="PS00194">
    <property type="entry name" value="THIOREDOXIN_1"/>
    <property type="match status" value="1"/>
</dbReference>
<evidence type="ECO:0000256" key="6">
    <source>
        <dbReference type="NCBIfam" id="TIGR01068"/>
    </source>
</evidence>
<dbReference type="PROSITE" id="PS51352">
    <property type="entry name" value="THIOREDOXIN_2"/>
    <property type="match status" value="1"/>
</dbReference>
<dbReference type="Pfam" id="PF00085">
    <property type="entry name" value="Thioredoxin"/>
    <property type="match status" value="1"/>
</dbReference>
<dbReference type="AlphaFoldDB" id="A0A3E0HUL7"/>
<dbReference type="PANTHER" id="PTHR45663:SF11">
    <property type="entry name" value="GEO12009P1"/>
    <property type="match status" value="1"/>
</dbReference>
<reference evidence="10 11" key="1">
    <citation type="submission" date="2018-08" db="EMBL/GenBank/DDBJ databases">
        <title>Genomic Encyclopedia of Archaeal and Bacterial Type Strains, Phase II (KMG-II): from individual species to whole genera.</title>
        <authorList>
            <person name="Goeker M."/>
        </authorList>
    </citation>
    <scope>NUCLEOTIDE SEQUENCE [LARGE SCALE GENOMIC DNA]</scope>
    <source>
        <strain evidence="10 11">DSM 45791</strain>
    </source>
</reference>
<dbReference type="InterPro" id="IPR005746">
    <property type="entry name" value="Thioredoxin"/>
</dbReference>
<dbReference type="Gene3D" id="3.40.30.10">
    <property type="entry name" value="Glutaredoxin"/>
    <property type="match status" value="1"/>
</dbReference>
<feature type="disulfide bond" description="Redox-active" evidence="8">
    <location>
        <begin position="30"/>
        <end position="33"/>
    </location>
</feature>
<keyword evidence="5 8" id="KW-0676">Redox-active center</keyword>
<dbReference type="RefSeq" id="WP_379796444.1">
    <property type="nucleotide sequence ID" value="NZ_CP144375.1"/>
</dbReference>
<evidence type="ECO:0000256" key="7">
    <source>
        <dbReference type="PIRNR" id="PIRNR000077"/>
    </source>
</evidence>
<keyword evidence="4 8" id="KW-1015">Disulfide bond</keyword>
<evidence type="ECO:0000256" key="5">
    <source>
        <dbReference type="ARBA" id="ARBA00023284"/>
    </source>
</evidence>
<evidence type="ECO:0000256" key="1">
    <source>
        <dbReference type="ARBA" id="ARBA00008987"/>
    </source>
</evidence>
<evidence type="ECO:0000256" key="2">
    <source>
        <dbReference type="ARBA" id="ARBA00022448"/>
    </source>
</evidence>
<dbReference type="PIRSF" id="PIRSF000077">
    <property type="entry name" value="Thioredoxin"/>
    <property type="match status" value="1"/>
</dbReference>
<dbReference type="CDD" id="cd02947">
    <property type="entry name" value="TRX_family"/>
    <property type="match status" value="1"/>
</dbReference>
<dbReference type="InterPro" id="IPR017937">
    <property type="entry name" value="Thioredoxin_CS"/>
</dbReference>
<dbReference type="GO" id="GO:0015035">
    <property type="term" value="F:protein-disulfide reductase activity"/>
    <property type="evidence" value="ECO:0007669"/>
    <property type="project" value="UniProtKB-UniRule"/>
</dbReference>
<dbReference type="Proteomes" id="UP000256269">
    <property type="component" value="Unassembled WGS sequence"/>
</dbReference>
<dbReference type="FunFam" id="3.40.30.10:FF:000001">
    <property type="entry name" value="Thioredoxin"/>
    <property type="match status" value="1"/>
</dbReference>
<dbReference type="InterPro" id="IPR013766">
    <property type="entry name" value="Thioredoxin_domain"/>
</dbReference>
<protein>
    <recommendedName>
        <fullName evidence="6 7">Thioredoxin</fullName>
    </recommendedName>
</protein>
<dbReference type="SUPFAM" id="SSF52833">
    <property type="entry name" value="Thioredoxin-like"/>
    <property type="match status" value="1"/>
</dbReference>
<name>A0A3E0HUL7_9PSEU</name>
<evidence type="ECO:0000256" key="8">
    <source>
        <dbReference type="PIRSR" id="PIRSR000077-4"/>
    </source>
</evidence>